<keyword evidence="2" id="KW-0472">Membrane</keyword>
<reference evidence="5 6" key="1">
    <citation type="submission" date="2022-02" db="EMBL/GenBank/DDBJ databases">
        <title>The genome sequence of Shewanella sp. 3B26.</title>
        <authorList>
            <person name="Du J."/>
        </authorList>
    </citation>
    <scope>NUCLEOTIDE SEQUENCE [LARGE SCALE GENOMIC DNA]</scope>
    <source>
        <strain evidence="5 6">3B26</strain>
    </source>
</reference>
<organism evidence="5 6">
    <name type="scientific">Shewanella zhuhaiensis</name>
    <dbReference type="NCBI Taxonomy" id="2919576"/>
    <lineage>
        <taxon>Bacteria</taxon>
        <taxon>Pseudomonadati</taxon>
        <taxon>Pseudomonadota</taxon>
        <taxon>Gammaproteobacteria</taxon>
        <taxon>Alteromonadales</taxon>
        <taxon>Shewanellaceae</taxon>
        <taxon>Shewanella</taxon>
    </lineage>
</organism>
<dbReference type="GO" id="GO:0019867">
    <property type="term" value="C:outer membrane"/>
    <property type="evidence" value="ECO:0007669"/>
    <property type="project" value="InterPro"/>
</dbReference>
<evidence type="ECO:0000259" key="4">
    <source>
        <dbReference type="Pfam" id="PF01103"/>
    </source>
</evidence>
<protein>
    <submittedName>
        <fullName evidence="5">BamA/TamA family outer membrane protein</fullName>
    </submittedName>
</protein>
<feature type="signal peptide" evidence="3">
    <location>
        <begin position="1"/>
        <end position="24"/>
    </location>
</feature>
<feature type="domain" description="Bacterial surface antigen (D15)" evidence="4">
    <location>
        <begin position="229"/>
        <end position="423"/>
    </location>
</feature>
<evidence type="ECO:0000256" key="1">
    <source>
        <dbReference type="ARBA" id="ARBA00004370"/>
    </source>
</evidence>
<feature type="chain" id="PRO_5042535980" evidence="3">
    <location>
        <begin position="25"/>
        <end position="439"/>
    </location>
</feature>
<evidence type="ECO:0000256" key="3">
    <source>
        <dbReference type="SAM" id="SignalP"/>
    </source>
</evidence>
<sequence length="439" mass="49115">MRSTLAKLAVIAVPLLLHSSLASAASPRVKNTVDRAESPDRVRENLVLPYLFSTETMGLNLGVGGMIKGWHQDQMTLGATAFGGDVSRGAWAGVFNYRIEGTERWFASAHGLWAYYPDQRAYAGGSIVPVPEGTPIPGSNESSNSQYFEADGNSNWLDMRLEYALPIGATANSGMVNYRLKQGLLISEPSGGKEWNPMTSGATVAMLRYFSRYQSFEFEKRQLDGDFGAVELGLLYDNTDFAINPSYGSRQWLSWSTDLGFVDSDFEWDFWQFSASKFFSFGESDYAHQRVLALNLWSGYSPSWELETLNDGARIVRGGAPYNEGATLGGFTRMRGYDLNRFHDKAALYASAEYRYTLKYNPLADVNWLRFLRLDWFQLVGFVEAGRVAPEYKLSTLTDEMKFDYGVSLRAMTAGLVVRADLARSDEGTNLWLMVDHPF</sequence>
<gene>
    <name evidence="5" type="ORF">MJ923_01190</name>
</gene>
<keyword evidence="6" id="KW-1185">Reference proteome</keyword>
<comment type="subcellular location">
    <subcellularLocation>
        <location evidence="1">Membrane</location>
    </subcellularLocation>
</comment>
<dbReference type="Gene3D" id="2.40.160.50">
    <property type="entry name" value="membrane protein fhac: a member of the omp85/tpsb transporter family"/>
    <property type="match status" value="1"/>
</dbReference>
<dbReference type="EMBL" id="JAKUDL010000001">
    <property type="protein sequence ID" value="MCH4292916.1"/>
    <property type="molecule type" value="Genomic_DNA"/>
</dbReference>
<dbReference type="AlphaFoldDB" id="A0AAJ1BDT5"/>
<dbReference type="RefSeq" id="WP_240589554.1">
    <property type="nucleotide sequence ID" value="NZ_JAKUDL010000001.1"/>
</dbReference>
<evidence type="ECO:0000313" key="6">
    <source>
        <dbReference type="Proteomes" id="UP001297581"/>
    </source>
</evidence>
<proteinExistence type="predicted"/>
<name>A0AAJ1BDT5_9GAMM</name>
<dbReference type="Proteomes" id="UP001297581">
    <property type="component" value="Unassembled WGS sequence"/>
</dbReference>
<keyword evidence="3" id="KW-0732">Signal</keyword>
<dbReference type="Pfam" id="PF01103">
    <property type="entry name" value="Omp85"/>
    <property type="match status" value="1"/>
</dbReference>
<dbReference type="InterPro" id="IPR000184">
    <property type="entry name" value="Bac_surfAg_D15"/>
</dbReference>
<evidence type="ECO:0000313" key="5">
    <source>
        <dbReference type="EMBL" id="MCH4292916.1"/>
    </source>
</evidence>
<accession>A0AAJ1BDT5</accession>
<evidence type="ECO:0000256" key="2">
    <source>
        <dbReference type="ARBA" id="ARBA00023136"/>
    </source>
</evidence>
<comment type="caution">
    <text evidence="5">The sequence shown here is derived from an EMBL/GenBank/DDBJ whole genome shotgun (WGS) entry which is preliminary data.</text>
</comment>